<feature type="compositionally biased region" description="Polar residues" evidence="1">
    <location>
        <begin position="42"/>
        <end position="58"/>
    </location>
</feature>
<reference evidence="2 3" key="1">
    <citation type="submission" date="2023-01" db="EMBL/GenBank/DDBJ databases">
        <title>Analysis of 21 Apiospora genomes using comparative genomics revels a genus with tremendous synthesis potential of carbohydrate active enzymes and secondary metabolites.</title>
        <authorList>
            <person name="Sorensen T."/>
        </authorList>
    </citation>
    <scope>NUCLEOTIDE SEQUENCE [LARGE SCALE GENOMIC DNA]</scope>
    <source>
        <strain evidence="2 3">CBS 33761</strain>
    </source>
</reference>
<evidence type="ECO:0000256" key="1">
    <source>
        <dbReference type="SAM" id="MobiDB-lite"/>
    </source>
</evidence>
<evidence type="ECO:0000313" key="2">
    <source>
        <dbReference type="EMBL" id="KAK8039601.1"/>
    </source>
</evidence>
<dbReference type="EMBL" id="JAQQWK010000006">
    <property type="protein sequence ID" value="KAK8039601.1"/>
    <property type="molecule type" value="Genomic_DNA"/>
</dbReference>
<accession>A0ABR1SZ57</accession>
<name>A0ABR1SZ57_9PEZI</name>
<evidence type="ECO:0000313" key="3">
    <source>
        <dbReference type="Proteomes" id="UP001444661"/>
    </source>
</evidence>
<keyword evidence="3" id="KW-1185">Reference proteome</keyword>
<gene>
    <name evidence="2" type="ORF">PG993_008012</name>
</gene>
<comment type="caution">
    <text evidence="2">The sequence shown here is derived from an EMBL/GenBank/DDBJ whole genome shotgun (WGS) entry which is preliminary data.</text>
</comment>
<dbReference type="Proteomes" id="UP001444661">
    <property type="component" value="Unassembled WGS sequence"/>
</dbReference>
<feature type="compositionally biased region" description="Basic and acidic residues" evidence="1">
    <location>
        <begin position="59"/>
        <end position="68"/>
    </location>
</feature>
<protein>
    <submittedName>
        <fullName evidence="2">Uncharacterized protein</fullName>
    </submittedName>
</protein>
<organism evidence="2 3">
    <name type="scientific">Apiospora rasikravindrae</name>
    <dbReference type="NCBI Taxonomy" id="990691"/>
    <lineage>
        <taxon>Eukaryota</taxon>
        <taxon>Fungi</taxon>
        <taxon>Dikarya</taxon>
        <taxon>Ascomycota</taxon>
        <taxon>Pezizomycotina</taxon>
        <taxon>Sordariomycetes</taxon>
        <taxon>Xylariomycetidae</taxon>
        <taxon>Amphisphaeriales</taxon>
        <taxon>Apiosporaceae</taxon>
        <taxon>Apiospora</taxon>
    </lineage>
</organism>
<proteinExistence type="predicted"/>
<sequence>MGPQYGDQLMNLNVGTAFEQPGDHYQEAGDFDLGQAWEQLPNDGQFNSQGTNISNSSDRSPEEVKPESAQEGTPLHPGIRHDAPIFQISSDDDPTPWWIQ</sequence>
<feature type="region of interest" description="Disordered" evidence="1">
    <location>
        <begin position="38"/>
        <end position="100"/>
    </location>
</feature>